<dbReference type="Gene3D" id="3.40.50.2000">
    <property type="entry name" value="Glycogen Phosphorylase B"/>
    <property type="match status" value="1"/>
</dbReference>
<dbReference type="EMBL" id="UOEQ01000155">
    <property type="protein sequence ID" value="VAW17919.1"/>
    <property type="molecule type" value="Genomic_DNA"/>
</dbReference>
<comment type="catalytic activity">
    <reaction evidence="7">
        <text>a lipid X + a UDP-2-N,3-O-bis[(3R)-3-hydroxyacyl]-alpha-D-glucosamine = a lipid A disaccharide + UDP + H(+)</text>
        <dbReference type="Rhea" id="RHEA:67828"/>
        <dbReference type="ChEBI" id="CHEBI:15378"/>
        <dbReference type="ChEBI" id="CHEBI:58223"/>
        <dbReference type="ChEBI" id="CHEBI:137748"/>
        <dbReference type="ChEBI" id="CHEBI:176338"/>
        <dbReference type="ChEBI" id="CHEBI:176343"/>
        <dbReference type="EC" id="2.4.1.182"/>
    </reaction>
</comment>
<keyword evidence="6" id="KW-0443">Lipid metabolism</keyword>
<organism evidence="8">
    <name type="scientific">hydrothermal vent metagenome</name>
    <dbReference type="NCBI Taxonomy" id="652676"/>
    <lineage>
        <taxon>unclassified sequences</taxon>
        <taxon>metagenomes</taxon>
        <taxon>ecological metagenomes</taxon>
    </lineage>
</organism>
<keyword evidence="3" id="KW-0441">Lipid A biosynthesis</keyword>
<sequence>MTEPANSFLNIFILAGEASGDKIGADLITELKQVTKINLSGVGGDNMQKQGLTSLFPITDLSVMGIVDVIARLPLLLWRVRQTVNFIIRSNPQIVVLIDSQVFSNLVAKGLRKSGYKSSILLYVSPTVWAYKPQRAKKIKRLYDEILAILPFEPAAMKSLNGPKCSYVGHPAIKNPSTKTSPTNSNTIVLMPGSRDGELRRHLPMFGETAVQLMHSNSELNFVIITLPHLKKKIISATRNWSVPLKIVTGSEQRTKYLNEAWLAVCVSGTVTIELAMVQVPMVVAYVMDTAQNNVNKNLQVKRISLPNLILEQDLVPELLMEKPRPDLLTKEVKTLMDNPQNMREQFDGFSQILKKMQTGTSQFPRRDPVEIIMAHANYKK</sequence>
<evidence type="ECO:0000256" key="4">
    <source>
        <dbReference type="ARBA" id="ARBA00022676"/>
    </source>
</evidence>
<keyword evidence="5" id="KW-0808">Transferase</keyword>
<dbReference type="AlphaFoldDB" id="A0A3B0U0J3"/>
<dbReference type="InterPro" id="IPR003835">
    <property type="entry name" value="Glyco_trans_19"/>
</dbReference>
<dbReference type="SUPFAM" id="SSF53756">
    <property type="entry name" value="UDP-Glycosyltransferase/glycogen phosphorylase"/>
    <property type="match status" value="1"/>
</dbReference>
<evidence type="ECO:0000256" key="1">
    <source>
        <dbReference type="ARBA" id="ARBA00012687"/>
    </source>
</evidence>
<evidence type="ECO:0000256" key="5">
    <source>
        <dbReference type="ARBA" id="ARBA00022679"/>
    </source>
</evidence>
<dbReference type="PANTHER" id="PTHR30372">
    <property type="entry name" value="LIPID-A-DISACCHARIDE SYNTHASE"/>
    <property type="match status" value="1"/>
</dbReference>
<evidence type="ECO:0000313" key="8">
    <source>
        <dbReference type="EMBL" id="VAW17919.1"/>
    </source>
</evidence>
<dbReference type="GO" id="GO:0016020">
    <property type="term" value="C:membrane"/>
    <property type="evidence" value="ECO:0007669"/>
    <property type="project" value="GOC"/>
</dbReference>
<keyword evidence="4" id="KW-0328">Glycosyltransferase</keyword>
<dbReference type="Pfam" id="PF02684">
    <property type="entry name" value="LpxB"/>
    <property type="match status" value="1"/>
</dbReference>
<accession>A0A3B0U0J3</accession>
<proteinExistence type="predicted"/>
<reference evidence="8" key="1">
    <citation type="submission" date="2018-06" db="EMBL/GenBank/DDBJ databases">
        <authorList>
            <person name="Zhirakovskaya E."/>
        </authorList>
    </citation>
    <scope>NUCLEOTIDE SEQUENCE</scope>
</reference>
<protein>
    <recommendedName>
        <fullName evidence="1">lipid-A-disaccharide synthase</fullName>
        <ecNumber evidence="1">2.4.1.182</ecNumber>
    </recommendedName>
</protein>
<evidence type="ECO:0000256" key="3">
    <source>
        <dbReference type="ARBA" id="ARBA00022556"/>
    </source>
</evidence>
<dbReference type="EC" id="2.4.1.182" evidence="1"/>
<dbReference type="NCBIfam" id="TIGR00215">
    <property type="entry name" value="lpxB"/>
    <property type="match status" value="1"/>
</dbReference>
<dbReference type="GO" id="GO:0005543">
    <property type="term" value="F:phospholipid binding"/>
    <property type="evidence" value="ECO:0007669"/>
    <property type="project" value="TreeGrafter"/>
</dbReference>
<dbReference type="GO" id="GO:0009245">
    <property type="term" value="P:lipid A biosynthetic process"/>
    <property type="evidence" value="ECO:0007669"/>
    <property type="project" value="UniProtKB-KW"/>
</dbReference>
<gene>
    <name evidence="8" type="ORF">MNBD_ALPHA11-1632</name>
</gene>
<dbReference type="GO" id="GO:0008915">
    <property type="term" value="F:lipid-A-disaccharide synthase activity"/>
    <property type="evidence" value="ECO:0007669"/>
    <property type="project" value="UniProtKB-EC"/>
</dbReference>
<keyword evidence="2" id="KW-0444">Lipid biosynthesis</keyword>
<name>A0A3B0U0J3_9ZZZZ</name>
<evidence type="ECO:0000256" key="6">
    <source>
        <dbReference type="ARBA" id="ARBA00023098"/>
    </source>
</evidence>
<evidence type="ECO:0000256" key="2">
    <source>
        <dbReference type="ARBA" id="ARBA00022516"/>
    </source>
</evidence>
<dbReference type="PANTHER" id="PTHR30372:SF4">
    <property type="entry name" value="LIPID-A-DISACCHARIDE SYNTHASE, MITOCHONDRIAL-RELATED"/>
    <property type="match status" value="1"/>
</dbReference>
<evidence type="ECO:0000256" key="7">
    <source>
        <dbReference type="ARBA" id="ARBA00048975"/>
    </source>
</evidence>